<proteinExistence type="predicted"/>
<dbReference type="AlphaFoldDB" id="A0A6P8ARW0"/>
<evidence type="ECO:0000259" key="2">
    <source>
        <dbReference type="Pfam" id="PF24864"/>
    </source>
</evidence>
<sequence>MHLDLDRQMQSWTSDLQLESPLFSKLPPELRQRVFAFALSPLEILVDNSFTFERVGESRQPHDFRIKHDHEGDPDDDIGEEPRRWVNGSSMGIWSRYPENTGPGTYQWHLCPTLLATCRRVYAESHMFLYNAERSYNCVDGIVRSRHRSPPSIKFAVDEAIPSSYAGRHKKRTSVGHWSRQRVEWERRFTSIDYHGKLSTFHRFLANTPGPMDFPWSCITTKRFPWTKVEHVRLFTSYKDRWLEEVNTMHNRFYHSWHPLLQRPDEVPAVGLERLKPAHGLELAAKRHSELKKSEAEGRVQEQHHQKPGRPGWMPMSADRYPYGSWAREFVNFPRIKTLTMNFHCPEGQRRKHEDIIQMVVDTWRFPLNPKHTGHHYLSIDHVERISWRGDKCNWINQPDGSPGAATKIERNIGPRMYTWTVVWTPKTYDGPETYPYGGLVEIGERDYQEEGDSDLDEDEEVDWEEWGEEPPLDEERGHRRKNKLSG</sequence>
<dbReference type="Pfam" id="PF24864">
    <property type="entry name" value="DUF7730"/>
    <property type="match status" value="1"/>
</dbReference>
<feature type="domain" description="DUF7730" evidence="2">
    <location>
        <begin position="17"/>
        <end position="132"/>
    </location>
</feature>
<accession>A0A6P8ARW0</accession>
<keyword evidence="3" id="KW-1185">Reference proteome</keyword>
<evidence type="ECO:0000313" key="4">
    <source>
        <dbReference type="RefSeq" id="XP_030977651.1"/>
    </source>
</evidence>
<gene>
    <name evidence="4" type="ORF">PgNI_10067</name>
</gene>
<dbReference type="KEGG" id="pgri:PgNI_10067"/>
<feature type="compositionally biased region" description="Acidic residues" evidence="1">
    <location>
        <begin position="450"/>
        <end position="473"/>
    </location>
</feature>
<evidence type="ECO:0000313" key="3">
    <source>
        <dbReference type="Proteomes" id="UP000515153"/>
    </source>
</evidence>
<feature type="compositionally biased region" description="Basic and acidic residues" evidence="1">
    <location>
        <begin position="290"/>
        <end position="305"/>
    </location>
</feature>
<protein>
    <recommendedName>
        <fullName evidence="2">DUF7730 domain-containing protein</fullName>
    </recommendedName>
</protein>
<reference evidence="4" key="1">
    <citation type="journal article" date="2019" name="Mol. Biol. Evol.">
        <title>Blast fungal genomes show frequent chromosomal changes, gene gains and losses, and effector gene turnover.</title>
        <authorList>
            <person name="Gomez Luciano L.B."/>
            <person name="Jason Tsai I."/>
            <person name="Chuma I."/>
            <person name="Tosa Y."/>
            <person name="Chen Y.H."/>
            <person name="Li J.Y."/>
            <person name="Li M.Y."/>
            <person name="Jade Lu M.Y."/>
            <person name="Nakayashiki H."/>
            <person name="Li W.H."/>
        </authorList>
    </citation>
    <scope>NUCLEOTIDE SEQUENCE</scope>
    <source>
        <strain evidence="4">NI907</strain>
    </source>
</reference>
<reference evidence="4" key="2">
    <citation type="submission" date="2019-10" db="EMBL/GenBank/DDBJ databases">
        <authorList>
            <consortium name="NCBI Genome Project"/>
        </authorList>
    </citation>
    <scope>NUCLEOTIDE SEQUENCE</scope>
    <source>
        <strain evidence="4">NI907</strain>
    </source>
</reference>
<feature type="region of interest" description="Disordered" evidence="1">
    <location>
        <begin position="444"/>
        <end position="487"/>
    </location>
</feature>
<dbReference type="InterPro" id="IPR056632">
    <property type="entry name" value="DUF7730"/>
</dbReference>
<name>A0A6P8ARW0_PYRGI</name>
<dbReference type="Proteomes" id="UP000515153">
    <property type="component" value="Unplaced"/>
</dbReference>
<reference evidence="4" key="3">
    <citation type="submission" date="2025-08" db="UniProtKB">
        <authorList>
            <consortium name="RefSeq"/>
        </authorList>
    </citation>
    <scope>IDENTIFICATION</scope>
    <source>
        <strain evidence="4">NI907</strain>
    </source>
</reference>
<dbReference type="GeneID" id="41964951"/>
<feature type="region of interest" description="Disordered" evidence="1">
    <location>
        <begin position="290"/>
        <end position="314"/>
    </location>
</feature>
<evidence type="ECO:0000256" key="1">
    <source>
        <dbReference type="SAM" id="MobiDB-lite"/>
    </source>
</evidence>
<organism evidence="3 4">
    <name type="scientific">Pyricularia grisea</name>
    <name type="common">Crabgrass-specific blast fungus</name>
    <name type="synonym">Magnaporthe grisea</name>
    <dbReference type="NCBI Taxonomy" id="148305"/>
    <lineage>
        <taxon>Eukaryota</taxon>
        <taxon>Fungi</taxon>
        <taxon>Dikarya</taxon>
        <taxon>Ascomycota</taxon>
        <taxon>Pezizomycotina</taxon>
        <taxon>Sordariomycetes</taxon>
        <taxon>Sordariomycetidae</taxon>
        <taxon>Magnaporthales</taxon>
        <taxon>Pyriculariaceae</taxon>
        <taxon>Pyricularia</taxon>
    </lineage>
</organism>
<dbReference type="RefSeq" id="XP_030977651.1">
    <property type="nucleotide sequence ID" value="XM_031130043.1"/>
</dbReference>